<accession>A0ABV0W8T0</accession>
<dbReference type="EMBL" id="JAHRIM010031561">
    <property type="protein sequence ID" value="MEQ2265153.1"/>
    <property type="molecule type" value="Genomic_DNA"/>
</dbReference>
<comment type="caution">
    <text evidence="1">The sequence shown here is derived from an EMBL/GenBank/DDBJ whole genome shotgun (WGS) entry which is preliminary data.</text>
</comment>
<gene>
    <name evidence="1" type="ORF">XENORESO_003107</name>
</gene>
<organism evidence="1 2">
    <name type="scientific">Xenotaenia resolanae</name>
    <dbReference type="NCBI Taxonomy" id="208358"/>
    <lineage>
        <taxon>Eukaryota</taxon>
        <taxon>Metazoa</taxon>
        <taxon>Chordata</taxon>
        <taxon>Craniata</taxon>
        <taxon>Vertebrata</taxon>
        <taxon>Euteleostomi</taxon>
        <taxon>Actinopterygii</taxon>
        <taxon>Neopterygii</taxon>
        <taxon>Teleostei</taxon>
        <taxon>Neoteleostei</taxon>
        <taxon>Acanthomorphata</taxon>
        <taxon>Ovalentaria</taxon>
        <taxon>Atherinomorphae</taxon>
        <taxon>Cyprinodontiformes</taxon>
        <taxon>Goodeidae</taxon>
        <taxon>Xenotaenia</taxon>
    </lineage>
</organism>
<name>A0ABV0W8T0_9TELE</name>
<sequence length="102" mass="11339">MLSICCTEIILDPSHGGNLFNVRFLCTWLSWSGMRTGPSRMGKEEFRYLDDFLRTDGRIEQGLVCSNEGVALVCHGLCLGEKVLLIIYFKEVSFGGSSVQDA</sequence>
<proteinExistence type="predicted"/>
<reference evidence="1 2" key="1">
    <citation type="submission" date="2021-06" db="EMBL/GenBank/DDBJ databases">
        <authorList>
            <person name="Palmer J.M."/>
        </authorList>
    </citation>
    <scope>NUCLEOTIDE SEQUENCE [LARGE SCALE GENOMIC DNA]</scope>
    <source>
        <strain evidence="1 2">XR_2019</strain>
        <tissue evidence="1">Muscle</tissue>
    </source>
</reference>
<evidence type="ECO:0000313" key="1">
    <source>
        <dbReference type="EMBL" id="MEQ2265153.1"/>
    </source>
</evidence>
<keyword evidence="2" id="KW-1185">Reference proteome</keyword>
<dbReference type="Proteomes" id="UP001444071">
    <property type="component" value="Unassembled WGS sequence"/>
</dbReference>
<evidence type="ECO:0000313" key="2">
    <source>
        <dbReference type="Proteomes" id="UP001444071"/>
    </source>
</evidence>
<protein>
    <submittedName>
        <fullName evidence="1">Uncharacterized protein</fullName>
    </submittedName>
</protein>